<evidence type="ECO:0000313" key="2">
    <source>
        <dbReference type="EMBL" id="KAB2810094.1"/>
    </source>
</evidence>
<dbReference type="Proteomes" id="UP000468650">
    <property type="component" value="Unassembled WGS sequence"/>
</dbReference>
<evidence type="ECO:0000313" key="3">
    <source>
        <dbReference type="Proteomes" id="UP000468650"/>
    </source>
</evidence>
<accession>A0A6N6RFY3</accession>
<gene>
    <name evidence="2" type="ORF">F8C67_07610</name>
</gene>
<keyword evidence="3" id="KW-1185">Reference proteome</keyword>
<evidence type="ECO:0000256" key="1">
    <source>
        <dbReference type="SAM" id="Phobius"/>
    </source>
</evidence>
<name>A0A6N6RFY3_9FLAO</name>
<reference evidence="2 3" key="1">
    <citation type="submission" date="2019-09" db="EMBL/GenBank/DDBJ databases">
        <title>Genomes of family Cryomorphaceae.</title>
        <authorList>
            <person name="Bowman J.P."/>
        </authorList>
    </citation>
    <scope>NUCLEOTIDE SEQUENCE [LARGE SCALE GENOMIC DNA]</scope>
    <source>
        <strain evidence="2 3">LMG 25704</strain>
    </source>
</reference>
<dbReference type="RefSeq" id="WP_151667238.1">
    <property type="nucleotide sequence ID" value="NZ_WBVO01000005.1"/>
</dbReference>
<keyword evidence="1" id="KW-0472">Membrane</keyword>
<protein>
    <submittedName>
        <fullName evidence="2">Uncharacterized protein</fullName>
    </submittedName>
</protein>
<dbReference type="AlphaFoldDB" id="A0A6N6RFY3"/>
<dbReference type="EMBL" id="WBVO01000005">
    <property type="protein sequence ID" value="KAB2810094.1"/>
    <property type="molecule type" value="Genomic_DNA"/>
</dbReference>
<keyword evidence="1" id="KW-1133">Transmembrane helix</keyword>
<dbReference type="OrthoDB" id="916275at2"/>
<feature type="transmembrane region" description="Helical" evidence="1">
    <location>
        <begin position="17"/>
        <end position="35"/>
    </location>
</feature>
<proteinExistence type="predicted"/>
<keyword evidence="1" id="KW-0812">Transmembrane</keyword>
<organism evidence="2 3">
    <name type="scientific">Phaeocystidibacter luteus</name>
    <dbReference type="NCBI Taxonomy" id="911197"/>
    <lineage>
        <taxon>Bacteria</taxon>
        <taxon>Pseudomonadati</taxon>
        <taxon>Bacteroidota</taxon>
        <taxon>Flavobacteriia</taxon>
        <taxon>Flavobacteriales</taxon>
        <taxon>Phaeocystidibacteraceae</taxon>
        <taxon>Phaeocystidibacter</taxon>
    </lineage>
</organism>
<comment type="caution">
    <text evidence="2">The sequence shown here is derived from an EMBL/GenBank/DDBJ whole genome shotgun (WGS) entry which is preliminary data.</text>
</comment>
<sequence>MAGTGSSNRTKYHIRKGVLFAILLLPLWSYLYWLASPNTTLKVVMLDKTAQDFSNIEHRAFTWVLNHERYTKPDGSQYSKRLDYLGYFPKPTNLLDSKDLHGFSQAQIDSISDYVDVGYFIDTYGSYYQDWRDRMRDIPRTGLIYGGFEGEDASLMESLMDKKKLVLAEFSIFGSPTPKPVRERTENLLGVYFSGWVGRYWQQLDTIVSDEVPRWIPRLYQEQYGVEYDFSGPGIGFFHESGRLLLLSEDELNHIVPIMETNPDVAEKYGLDEYLRYPFWFEICTMNSSVESIAHFRIHPNERGKELMDSLDLPVTFPAVLVHPDWKTIYMAGDFTDNPVGITSSVFAGVQHVKPFMYDNQNPEDRKKFFWEWYRPFITGILAENFQE</sequence>